<evidence type="ECO:0000313" key="1">
    <source>
        <dbReference type="EMBL" id="AVR44924.1"/>
    </source>
</evidence>
<name>A0A2R3Z3U1_9FLAO</name>
<organism evidence="1 2">
    <name type="scientific">Christiangramia fulva</name>
    <dbReference type="NCBI Taxonomy" id="2126553"/>
    <lineage>
        <taxon>Bacteria</taxon>
        <taxon>Pseudomonadati</taxon>
        <taxon>Bacteroidota</taxon>
        <taxon>Flavobacteriia</taxon>
        <taxon>Flavobacteriales</taxon>
        <taxon>Flavobacteriaceae</taxon>
        <taxon>Christiangramia</taxon>
    </lineage>
</organism>
<accession>A0A2R3Z3U1</accession>
<sequence>MLLAETSFPQTGEAENFRNIGEELCLGGKLAFEDYSIVFCEVISDSRCSKGVNCIWAGEAKVKLEFFKGNRSLGTGIFTSAGTSLAEFFDKNNIEISRFSLYPYPDIRRKINPEDYSLFIEISEKVD</sequence>
<dbReference type="AlphaFoldDB" id="A0A2R3Z3U1"/>
<keyword evidence="2" id="KW-1185">Reference proteome</keyword>
<dbReference type="KEGG" id="grs:C7S20_06375"/>
<protein>
    <submittedName>
        <fullName evidence="1">Uncharacterized protein</fullName>
    </submittedName>
</protein>
<dbReference type="Proteomes" id="UP000241507">
    <property type="component" value="Chromosome"/>
</dbReference>
<proteinExistence type="predicted"/>
<dbReference type="EMBL" id="CP028136">
    <property type="protein sequence ID" value="AVR44924.1"/>
    <property type="molecule type" value="Genomic_DNA"/>
</dbReference>
<reference evidence="2" key="1">
    <citation type="submission" date="2018-03" db="EMBL/GenBank/DDBJ databases">
        <title>Gramella fulva sp. nov., isolated from a dry surface of tidal flat.</title>
        <authorList>
            <person name="Hwang S.H."/>
            <person name="Hwang W.M."/>
            <person name="Kang K."/>
            <person name="Ahn T.-Y."/>
        </authorList>
    </citation>
    <scope>NUCLEOTIDE SEQUENCE [LARGE SCALE GENOMIC DNA]</scope>
    <source>
        <strain evidence="2">SH35</strain>
    </source>
</reference>
<gene>
    <name evidence="1" type="ORF">C7S20_06375</name>
</gene>
<evidence type="ECO:0000313" key="2">
    <source>
        <dbReference type="Proteomes" id="UP000241507"/>
    </source>
</evidence>